<dbReference type="Gene3D" id="3.30.565.10">
    <property type="entry name" value="Histidine kinase-like ATPase, C-terminal domain"/>
    <property type="match status" value="1"/>
</dbReference>
<protein>
    <recommendedName>
        <fullName evidence="3">histidine kinase</fullName>
        <ecNumber evidence="3">2.7.13.3</ecNumber>
    </recommendedName>
</protein>
<dbReference type="GO" id="GO:0005886">
    <property type="term" value="C:plasma membrane"/>
    <property type="evidence" value="ECO:0007669"/>
    <property type="project" value="TreeGrafter"/>
</dbReference>
<evidence type="ECO:0000313" key="9">
    <source>
        <dbReference type="EMBL" id="TEB09701.1"/>
    </source>
</evidence>
<evidence type="ECO:0000256" key="2">
    <source>
        <dbReference type="ARBA" id="ARBA00004370"/>
    </source>
</evidence>
<dbReference type="PANTHER" id="PTHR45453:SF1">
    <property type="entry name" value="PHOSPHATE REGULON SENSOR PROTEIN PHOR"/>
    <property type="match status" value="1"/>
</dbReference>
<keyword evidence="7" id="KW-0902">Two-component regulatory system</keyword>
<comment type="subcellular location">
    <subcellularLocation>
        <location evidence="2">Membrane</location>
    </subcellularLocation>
</comment>
<sequence length="64" mass="6969">MFQDDGGGFAQQDLERLFDRFYKGTRGKTGLGMAIVKNIVDGHGWRIAAANGPTGGAMITIEFY</sequence>
<keyword evidence="5 9" id="KW-0808">Transferase</keyword>
<comment type="catalytic activity">
    <reaction evidence="1">
        <text>ATP + protein L-histidine = ADP + protein N-phospho-L-histidine.</text>
        <dbReference type="EC" id="2.7.13.3"/>
    </reaction>
</comment>
<dbReference type="InterPro" id="IPR005467">
    <property type="entry name" value="His_kinase_dom"/>
</dbReference>
<dbReference type="InterPro" id="IPR003594">
    <property type="entry name" value="HATPase_dom"/>
</dbReference>
<evidence type="ECO:0000256" key="5">
    <source>
        <dbReference type="ARBA" id="ARBA00022679"/>
    </source>
</evidence>
<dbReference type="AlphaFoldDB" id="A0A4Y7RLL2"/>
<organism evidence="9 10">
    <name type="scientific">Pelotomaculum propionicicum</name>
    <dbReference type="NCBI Taxonomy" id="258475"/>
    <lineage>
        <taxon>Bacteria</taxon>
        <taxon>Bacillati</taxon>
        <taxon>Bacillota</taxon>
        <taxon>Clostridia</taxon>
        <taxon>Eubacteriales</taxon>
        <taxon>Desulfotomaculaceae</taxon>
        <taxon>Pelotomaculum</taxon>
    </lineage>
</organism>
<evidence type="ECO:0000259" key="8">
    <source>
        <dbReference type="PROSITE" id="PS50109"/>
    </source>
</evidence>
<evidence type="ECO:0000256" key="4">
    <source>
        <dbReference type="ARBA" id="ARBA00022553"/>
    </source>
</evidence>
<proteinExistence type="predicted"/>
<dbReference type="Pfam" id="PF02518">
    <property type="entry name" value="HATPase_c"/>
    <property type="match status" value="1"/>
</dbReference>
<dbReference type="GO" id="GO:0004721">
    <property type="term" value="F:phosphoprotein phosphatase activity"/>
    <property type="evidence" value="ECO:0007669"/>
    <property type="project" value="TreeGrafter"/>
</dbReference>
<dbReference type="GO" id="GO:0016036">
    <property type="term" value="P:cellular response to phosphate starvation"/>
    <property type="evidence" value="ECO:0007669"/>
    <property type="project" value="TreeGrafter"/>
</dbReference>
<dbReference type="InterPro" id="IPR036890">
    <property type="entry name" value="HATPase_C_sf"/>
</dbReference>
<evidence type="ECO:0000313" key="10">
    <source>
        <dbReference type="Proteomes" id="UP000297597"/>
    </source>
</evidence>
<keyword evidence="4" id="KW-0597">Phosphoprotein</keyword>
<reference evidence="9 10" key="1">
    <citation type="journal article" date="2018" name="Environ. Microbiol.">
        <title>Novel energy conservation strategies and behaviour of Pelotomaculum schinkii driving syntrophic propionate catabolism.</title>
        <authorList>
            <person name="Hidalgo-Ahumada C.A.P."/>
            <person name="Nobu M.K."/>
            <person name="Narihiro T."/>
            <person name="Tamaki H."/>
            <person name="Liu W.T."/>
            <person name="Kamagata Y."/>
            <person name="Stams A.J.M."/>
            <person name="Imachi H."/>
            <person name="Sousa D.Z."/>
        </authorList>
    </citation>
    <scope>NUCLEOTIDE SEQUENCE [LARGE SCALE GENOMIC DNA]</scope>
    <source>
        <strain evidence="9 10">MGP</strain>
    </source>
</reference>
<comment type="caution">
    <text evidence="9">The sequence shown here is derived from an EMBL/GenBank/DDBJ whole genome shotgun (WGS) entry which is preliminary data.</text>
</comment>
<dbReference type="EMBL" id="QFFZ01000040">
    <property type="protein sequence ID" value="TEB09701.1"/>
    <property type="molecule type" value="Genomic_DNA"/>
</dbReference>
<feature type="domain" description="Histidine kinase" evidence="8">
    <location>
        <begin position="1"/>
        <end position="64"/>
    </location>
</feature>
<dbReference type="CDD" id="cd00075">
    <property type="entry name" value="HATPase"/>
    <property type="match status" value="1"/>
</dbReference>
<dbReference type="PROSITE" id="PS50109">
    <property type="entry name" value="HIS_KIN"/>
    <property type="match status" value="1"/>
</dbReference>
<evidence type="ECO:0000256" key="6">
    <source>
        <dbReference type="ARBA" id="ARBA00022777"/>
    </source>
</evidence>
<dbReference type="PANTHER" id="PTHR45453">
    <property type="entry name" value="PHOSPHATE REGULON SENSOR PROTEIN PHOR"/>
    <property type="match status" value="1"/>
</dbReference>
<dbReference type="InterPro" id="IPR050351">
    <property type="entry name" value="BphY/WalK/GraS-like"/>
</dbReference>
<dbReference type="Proteomes" id="UP000297597">
    <property type="component" value="Unassembled WGS sequence"/>
</dbReference>
<keyword evidence="6 9" id="KW-0418">Kinase</keyword>
<gene>
    <name evidence="9" type="primary">baeS_2</name>
    <name evidence="9" type="ORF">Pmgp_02947</name>
</gene>
<accession>A0A4Y7RLL2</accession>
<dbReference type="EC" id="2.7.13.3" evidence="3"/>
<dbReference type="SUPFAM" id="SSF55874">
    <property type="entry name" value="ATPase domain of HSP90 chaperone/DNA topoisomerase II/histidine kinase"/>
    <property type="match status" value="1"/>
</dbReference>
<name>A0A4Y7RLL2_9FIRM</name>
<evidence type="ECO:0000256" key="1">
    <source>
        <dbReference type="ARBA" id="ARBA00000085"/>
    </source>
</evidence>
<keyword evidence="10" id="KW-1185">Reference proteome</keyword>
<dbReference type="RefSeq" id="WP_192902945.1">
    <property type="nucleotide sequence ID" value="NZ_QFFZ01000040.1"/>
</dbReference>
<evidence type="ECO:0000256" key="7">
    <source>
        <dbReference type="ARBA" id="ARBA00023012"/>
    </source>
</evidence>
<dbReference type="GO" id="GO:0000155">
    <property type="term" value="F:phosphorelay sensor kinase activity"/>
    <property type="evidence" value="ECO:0007669"/>
    <property type="project" value="TreeGrafter"/>
</dbReference>
<evidence type="ECO:0000256" key="3">
    <source>
        <dbReference type="ARBA" id="ARBA00012438"/>
    </source>
</evidence>